<sequence length="121" mass="13958">MNPAFHQERRLARAKAFRQGLCFAPHYPVRRRSGISRPCSLRRRSRQLRRRLLLRSRFPRLYPEVGEGEAISLTLTAALATAMFSDSQIAFRNFATGRVSPITTRILQRAPEFACTFPRLI</sequence>
<proteinExistence type="predicted"/>
<dbReference type="AlphaFoldDB" id="A0A9J6GVY5"/>
<name>A0A9J6GVY5_HAELO</name>
<comment type="caution">
    <text evidence="1">The sequence shown here is derived from an EMBL/GenBank/DDBJ whole genome shotgun (WGS) entry which is preliminary data.</text>
</comment>
<dbReference type="Proteomes" id="UP000821853">
    <property type="component" value="Unassembled WGS sequence"/>
</dbReference>
<gene>
    <name evidence="1" type="ORF">HPB48_023178</name>
</gene>
<keyword evidence="2" id="KW-1185">Reference proteome</keyword>
<evidence type="ECO:0000313" key="1">
    <source>
        <dbReference type="EMBL" id="KAH9382630.1"/>
    </source>
</evidence>
<protein>
    <submittedName>
        <fullName evidence="1">Uncharacterized protein</fullName>
    </submittedName>
</protein>
<reference evidence="1 2" key="1">
    <citation type="journal article" date="2020" name="Cell">
        <title>Large-Scale Comparative Analyses of Tick Genomes Elucidate Their Genetic Diversity and Vector Capacities.</title>
        <authorList>
            <consortium name="Tick Genome and Microbiome Consortium (TIGMIC)"/>
            <person name="Jia N."/>
            <person name="Wang J."/>
            <person name="Shi W."/>
            <person name="Du L."/>
            <person name="Sun Y."/>
            <person name="Zhan W."/>
            <person name="Jiang J.F."/>
            <person name="Wang Q."/>
            <person name="Zhang B."/>
            <person name="Ji P."/>
            <person name="Bell-Sakyi L."/>
            <person name="Cui X.M."/>
            <person name="Yuan T.T."/>
            <person name="Jiang B.G."/>
            <person name="Yang W.F."/>
            <person name="Lam T.T."/>
            <person name="Chang Q.C."/>
            <person name="Ding S.J."/>
            <person name="Wang X.J."/>
            <person name="Zhu J.G."/>
            <person name="Ruan X.D."/>
            <person name="Zhao L."/>
            <person name="Wei J.T."/>
            <person name="Ye R.Z."/>
            <person name="Que T.C."/>
            <person name="Du C.H."/>
            <person name="Zhou Y.H."/>
            <person name="Cheng J.X."/>
            <person name="Dai P.F."/>
            <person name="Guo W.B."/>
            <person name="Han X.H."/>
            <person name="Huang E.J."/>
            <person name="Li L.F."/>
            <person name="Wei W."/>
            <person name="Gao Y.C."/>
            <person name="Liu J.Z."/>
            <person name="Shao H.Z."/>
            <person name="Wang X."/>
            <person name="Wang C.C."/>
            <person name="Yang T.C."/>
            <person name="Huo Q.B."/>
            <person name="Li W."/>
            <person name="Chen H.Y."/>
            <person name="Chen S.E."/>
            <person name="Zhou L.G."/>
            <person name="Ni X.B."/>
            <person name="Tian J.H."/>
            <person name="Sheng Y."/>
            <person name="Liu T."/>
            <person name="Pan Y.S."/>
            <person name="Xia L.Y."/>
            <person name="Li J."/>
            <person name="Zhao F."/>
            <person name="Cao W.C."/>
        </authorList>
    </citation>
    <scope>NUCLEOTIDE SEQUENCE [LARGE SCALE GENOMIC DNA]</scope>
    <source>
        <strain evidence="1">HaeL-2018</strain>
    </source>
</reference>
<dbReference type="EMBL" id="JABSTR010000050">
    <property type="protein sequence ID" value="KAH9382630.1"/>
    <property type="molecule type" value="Genomic_DNA"/>
</dbReference>
<accession>A0A9J6GVY5</accession>
<evidence type="ECO:0000313" key="2">
    <source>
        <dbReference type="Proteomes" id="UP000821853"/>
    </source>
</evidence>
<organism evidence="1 2">
    <name type="scientific">Haemaphysalis longicornis</name>
    <name type="common">Bush tick</name>
    <dbReference type="NCBI Taxonomy" id="44386"/>
    <lineage>
        <taxon>Eukaryota</taxon>
        <taxon>Metazoa</taxon>
        <taxon>Ecdysozoa</taxon>
        <taxon>Arthropoda</taxon>
        <taxon>Chelicerata</taxon>
        <taxon>Arachnida</taxon>
        <taxon>Acari</taxon>
        <taxon>Parasitiformes</taxon>
        <taxon>Ixodida</taxon>
        <taxon>Ixodoidea</taxon>
        <taxon>Ixodidae</taxon>
        <taxon>Haemaphysalinae</taxon>
        <taxon>Haemaphysalis</taxon>
    </lineage>
</organism>
<dbReference type="VEuPathDB" id="VectorBase:HLOH_041869"/>